<name>A0A9P6EMP8_9AGAR</name>
<dbReference type="EMBL" id="MU157835">
    <property type="protein sequence ID" value="KAF9531429.1"/>
    <property type="molecule type" value="Genomic_DNA"/>
</dbReference>
<sequence length="215" mass="24357">MVHFFDEIPKDIMAWVQQQKMFWVATAPLAEDGHINLSPKGFEGTFHIVDPTTVWYEDMSGSGVETISHIRENGRLVIMFCAFEGPPQIIRFWGKGEVHEFDTPGYNALIPLAKRQPGSRSVIMLHITKVSTSCGFSIPFYTFRSHRMKLHKMAAFKESKDIEAEAASCYQAKARGYPDRPTAGLKGYWEKNNVKSIDGLPGLQDAYKSTTMFDR</sequence>
<keyword evidence="3" id="KW-1185">Reference proteome</keyword>
<dbReference type="OrthoDB" id="539398at2759"/>
<dbReference type="InterPro" id="IPR011576">
    <property type="entry name" value="Pyridox_Oxase_N"/>
</dbReference>
<evidence type="ECO:0000313" key="2">
    <source>
        <dbReference type="EMBL" id="KAF9531429.1"/>
    </source>
</evidence>
<dbReference type="Gene3D" id="2.30.110.10">
    <property type="entry name" value="Electron Transport, Fmn-binding Protein, Chain A"/>
    <property type="match status" value="1"/>
</dbReference>
<feature type="domain" description="Pyridoxamine 5'-phosphate oxidase N-terminal" evidence="1">
    <location>
        <begin position="9"/>
        <end position="134"/>
    </location>
</feature>
<dbReference type="AlphaFoldDB" id="A0A9P6EMP8"/>
<organism evidence="2 3">
    <name type="scientific">Crepidotus variabilis</name>
    <dbReference type="NCBI Taxonomy" id="179855"/>
    <lineage>
        <taxon>Eukaryota</taxon>
        <taxon>Fungi</taxon>
        <taxon>Dikarya</taxon>
        <taxon>Basidiomycota</taxon>
        <taxon>Agaricomycotina</taxon>
        <taxon>Agaricomycetes</taxon>
        <taxon>Agaricomycetidae</taxon>
        <taxon>Agaricales</taxon>
        <taxon>Agaricineae</taxon>
        <taxon>Crepidotaceae</taxon>
        <taxon>Crepidotus</taxon>
    </lineage>
</organism>
<dbReference type="PANTHER" id="PTHR39336:SF3">
    <property type="entry name" value="PYRIDOXAMINE PHOSPHATE OXIDASE"/>
    <property type="match status" value="1"/>
</dbReference>
<dbReference type="Proteomes" id="UP000807306">
    <property type="component" value="Unassembled WGS sequence"/>
</dbReference>
<dbReference type="PANTHER" id="PTHR39336">
    <property type="entry name" value="PYRIDOXAMINE PHOSPHATE OXIDASE FAMILY PROTEIN (AFU_ORTHOLOGUE AFUA_6G11440)"/>
    <property type="match status" value="1"/>
</dbReference>
<dbReference type="SUPFAM" id="SSF50475">
    <property type="entry name" value="FMN-binding split barrel"/>
    <property type="match status" value="1"/>
</dbReference>
<protein>
    <recommendedName>
        <fullName evidence="1">Pyridoxamine 5'-phosphate oxidase N-terminal domain-containing protein</fullName>
    </recommendedName>
</protein>
<accession>A0A9P6EMP8</accession>
<comment type="caution">
    <text evidence="2">The sequence shown here is derived from an EMBL/GenBank/DDBJ whole genome shotgun (WGS) entry which is preliminary data.</text>
</comment>
<evidence type="ECO:0000259" key="1">
    <source>
        <dbReference type="Pfam" id="PF01243"/>
    </source>
</evidence>
<dbReference type="InterPro" id="IPR012349">
    <property type="entry name" value="Split_barrel_FMN-bd"/>
</dbReference>
<reference evidence="2" key="1">
    <citation type="submission" date="2020-11" db="EMBL/GenBank/DDBJ databases">
        <authorList>
            <consortium name="DOE Joint Genome Institute"/>
            <person name="Ahrendt S."/>
            <person name="Riley R."/>
            <person name="Andreopoulos W."/>
            <person name="Labutti K."/>
            <person name="Pangilinan J."/>
            <person name="Ruiz-Duenas F.J."/>
            <person name="Barrasa J.M."/>
            <person name="Sanchez-Garcia M."/>
            <person name="Camarero S."/>
            <person name="Miyauchi S."/>
            <person name="Serrano A."/>
            <person name="Linde D."/>
            <person name="Babiker R."/>
            <person name="Drula E."/>
            <person name="Ayuso-Fernandez I."/>
            <person name="Pacheco R."/>
            <person name="Padilla G."/>
            <person name="Ferreira P."/>
            <person name="Barriuso J."/>
            <person name="Kellner H."/>
            <person name="Castanera R."/>
            <person name="Alfaro M."/>
            <person name="Ramirez L."/>
            <person name="Pisabarro A.G."/>
            <person name="Kuo A."/>
            <person name="Tritt A."/>
            <person name="Lipzen A."/>
            <person name="He G."/>
            <person name="Yan M."/>
            <person name="Ng V."/>
            <person name="Cullen D."/>
            <person name="Martin F."/>
            <person name="Rosso M.-N."/>
            <person name="Henrissat B."/>
            <person name="Hibbett D."/>
            <person name="Martinez A.T."/>
            <person name="Grigoriev I.V."/>
        </authorList>
    </citation>
    <scope>NUCLEOTIDE SEQUENCE</scope>
    <source>
        <strain evidence="2">CBS 506.95</strain>
    </source>
</reference>
<evidence type="ECO:0000313" key="3">
    <source>
        <dbReference type="Proteomes" id="UP000807306"/>
    </source>
</evidence>
<gene>
    <name evidence="2" type="ORF">CPB83DRAFT_786776</name>
</gene>
<feature type="non-terminal residue" evidence="2">
    <location>
        <position position="215"/>
    </location>
</feature>
<dbReference type="Pfam" id="PF01243">
    <property type="entry name" value="PNPOx_N"/>
    <property type="match status" value="1"/>
</dbReference>
<proteinExistence type="predicted"/>